<dbReference type="GO" id="GO:0016616">
    <property type="term" value="F:oxidoreductase activity, acting on the CH-OH group of donors, NAD or NADP as acceptor"/>
    <property type="evidence" value="ECO:0007669"/>
    <property type="project" value="UniProtKB-ARBA"/>
</dbReference>
<dbReference type="Proteomes" id="UP001194468">
    <property type="component" value="Unassembled WGS sequence"/>
</dbReference>
<dbReference type="Pfam" id="PF00106">
    <property type="entry name" value="adh_short"/>
    <property type="match status" value="1"/>
</dbReference>
<reference evidence="6" key="2">
    <citation type="journal article" date="2020" name="Nat. Commun.">
        <title>Large-scale genome sequencing of mycorrhizal fungi provides insights into the early evolution of symbiotic traits.</title>
        <authorList>
            <person name="Miyauchi S."/>
            <person name="Kiss E."/>
            <person name="Kuo A."/>
            <person name="Drula E."/>
            <person name="Kohler A."/>
            <person name="Sanchez-Garcia M."/>
            <person name="Morin E."/>
            <person name="Andreopoulos B."/>
            <person name="Barry K.W."/>
            <person name="Bonito G."/>
            <person name="Buee M."/>
            <person name="Carver A."/>
            <person name="Chen C."/>
            <person name="Cichocki N."/>
            <person name="Clum A."/>
            <person name="Culley D."/>
            <person name="Crous P.W."/>
            <person name="Fauchery L."/>
            <person name="Girlanda M."/>
            <person name="Hayes R.D."/>
            <person name="Keri Z."/>
            <person name="LaButti K."/>
            <person name="Lipzen A."/>
            <person name="Lombard V."/>
            <person name="Magnuson J."/>
            <person name="Maillard F."/>
            <person name="Murat C."/>
            <person name="Nolan M."/>
            <person name="Ohm R.A."/>
            <person name="Pangilinan J."/>
            <person name="Pereira M.F."/>
            <person name="Perotto S."/>
            <person name="Peter M."/>
            <person name="Pfister S."/>
            <person name="Riley R."/>
            <person name="Sitrit Y."/>
            <person name="Stielow J.B."/>
            <person name="Szollosi G."/>
            <person name="Zifcakova L."/>
            <person name="Stursova M."/>
            <person name="Spatafora J.W."/>
            <person name="Tedersoo L."/>
            <person name="Vaario L.M."/>
            <person name="Yamada A."/>
            <person name="Yan M."/>
            <person name="Wang P."/>
            <person name="Xu J."/>
            <person name="Bruns T."/>
            <person name="Baldrian P."/>
            <person name="Vilgalys R."/>
            <person name="Dunand C."/>
            <person name="Henrissat B."/>
            <person name="Grigoriev I.V."/>
            <person name="Hibbett D."/>
            <person name="Nagy L.G."/>
            <person name="Martin F.M."/>
        </authorList>
    </citation>
    <scope>NUCLEOTIDE SEQUENCE</scope>
    <source>
        <strain evidence="6">BED1</strain>
    </source>
</reference>
<comment type="caution">
    <text evidence="6">The sequence shown here is derived from an EMBL/GenBank/DDBJ whole genome shotgun (WGS) entry which is preliminary data.</text>
</comment>
<evidence type="ECO:0000313" key="6">
    <source>
        <dbReference type="EMBL" id="KAF8450599.1"/>
    </source>
</evidence>
<dbReference type="EMBL" id="WHUW01000002">
    <property type="protein sequence ID" value="KAF8450599.1"/>
    <property type="molecule type" value="Genomic_DNA"/>
</dbReference>
<evidence type="ECO:0000256" key="2">
    <source>
        <dbReference type="ARBA" id="ARBA00022857"/>
    </source>
</evidence>
<dbReference type="InterPro" id="IPR036291">
    <property type="entry name" value="NAD(P)-bd_dom_sf"/>
</dbReference>
<keyword evidence="2" id="KW-0521">NADP</keyword>
<comment type="similarity">
    <text evidence="1 4">Belongs to the short-chain dehydrogenases/reductases (SDR) family.</text>
</comment>
<dbReference type="PANTHER" id="PTHR43008">
    <property type="entry name" value="BENZIL REDUCTASE"/>
    <property type="match status" value="1"/>
</dbReference>
<protein>
    <recommendedName>
        <fullName evidence="5">Ketoreductase domain-containing protein</fullName>
    </recommendedName>
</protein>
<keyword evidence="3" id="KW-0560">Oxidoreductase</keyword>
<proteinExistence type="inferred from homology"/>
<reference evidence="6" key="1">
    <citation type="submission" date="2019-10" db="EMBL/GenBank/DDBJ databases">
        <authorList>
            <consortium name="DOE Joint Genome Institute"/>
            <person name="Kuo A."/>
            <person name="Miyauchi S."/>
            <person name="Kiss E."/>
            <person name="Drula E."/>
            <person name="Kohler A."/>
            <person name="Sanchez-Garcia M."/>
            <person name="Andreopoulos B."/>
            <person name="Barry K.W."/>
            <person name="Bonito G."/>
            <person name="Buee M."/>
            <person name="Carver A."/>
            <person name="Chen C."/>
            <person name="Cichocki N."/>
            <person name="Clum A."/>
            <person name="Culley D."/>
            <person name="Crous P.W."/>
            <person name="Fauchery L."/>
            <person name="Girlanda M."/>
            <person name="Hayes R."/>
            <person name="Keri Z."/>
            <person name="LaButti K."/>
            <person name="Lipzen A."/>
            <person name="Lombard V."/>
            <person name="Magnuson J."/>
            <person name="Maillard F."/>
            <person name="Morin E."/>
            <person name="Murat C."/>
            <person name="Nolan M."/>
            <person name="Ohm R."/>
            <person name="Pangilinan J."/>
            <person name="Pereira M."/>
            <person name="Perotto S."/>
            <person name="Peter M."/>
            <person name="Riley R."/>
            <person name="Sitrit Y."/>
            <person name="Stielow B."/>
            <person name="Szollosi G."/>
            <person name="Zifcakova L."/>
            <person name="Stursova M."/>
            <person name="Spatafora J.W."/>
            <person name="Tedersoo L."/>
            <person name="Vaario L.-M."/>
            <person name="Yamada A."/>
            <person name="Yan M."/>
            <person name="Wang P."/>
            <person name="Xu J."/>
            <person name="Bruns T."/>
            <person name="Baldrian P."/>
            <person name="Vilgalys R."/>
            <person name="Henrissat B."/>
            <person name="Grigoriev I.V."/>
            <person name="Hibbett D."/>
            <person name="Nagy L.G."/>
            <person name="Martin F.M."/>
        </authorList>
    </citation>
    <scope>NUCLEOTIDE SEQUENCE</scope>
    <source>
        <strain evidence="6">BED1</strain>
    </source>
</reference>
<gene>
    <name evidence="6" type="ORF">L210DRAFT_3520849</name>
</gene>
<evidence type="ECO:0000256" key="1">
    <source>
        <dbReference type="ARBA" id="ARBA00006484"/>
    </source>
</evidence>
<dbReference type="InterPro" id="IPR057326">
    <property type="entry name" value="KR_dom"/>
</dbReference>
<dbReference type="SUPFAM" id="SSF51735">
    <property type="entry name" value="NAD(P)-binding Rossmann-fold domains"/>
    <property type="match status" value="1"/>
</dbReference>
<organism evidence="6 7">
    <name type="scientific">Boletus edulis BED1</name>
    <dbReference type="NCBI Taxonomy" id="1328754"/>
    <lineage>
        <taxon>Eukaryota</taxon>
        <taxon>Fungi</taxon>
        <taxon>Dikarya</taxon>
        <taxon>Basidiomycota</taxon>
        <taxon>Agaricomycotina</taxon>
        <taxon>Agaricomycetes</taxon>
        <taxon>Agaricomycetidae</taxon>
        <taxon>Boletales</taxon>
        <taxon>Boletineae</taxon>
        <taxon>Boletaceae</taxon>
        <taxon>Boletoideae</taxon>
        <taxon>Boletus</taxon>
    </lineage>
</organism>
<dbReference type="InterPro" id="IPR002347">
    <property type="entry name" value="SDR_fam"/>
</dbReference>
<name>A0AAD4C6C1_BOLED</name>
<dbReference type="PRINTS" id="PR00080">
    <property type="entry name" value="SDRFAMILY"/>
</dbReference>
<dbReference type="SMART" id="SM00822">
    <property type="entry name" value="PKS_KR"/>
    <property type="match status" value="1"/>
</dbReference>
<sequence length="261" mass="27613">MILSKPVVLVTGASRGIGLAVVKSLLEEHGVRVVALARSTTPELTQLVDAHPASLLAISCDVADESAQVQAFGQAKDKFGPVLDGLILNAGTLDPLTRIGDSTVPLDAWRHHFDVNFFSLVSALKVALPALRSSPITGRVIFVSSGAATGSIPGWAPYNASKAAMNSLARTLAKEEPSIISLAIAPGKVDTAMQAVLRSTGDPHMDPSDLKIFLDDHRDGTLVKPSDVGYVIANLALRAPLTLSGSFVRYNDEHCKEFARK</sequence>
<dbReference type="PROSITE" id="PS00061">
    <property type="entry name" value="ADH_SHORT"/>
    <property type="match status" value="1"/>
</dbReference>
<dbReference type="GO" id="GO:0050664">
    <property type="term" value="F:oxidoreductase activity, acting on NAD(P)H, oxygen as acceptor"/>
    <property type="evidence" value="ECO:0007669"/>
    <property type="project" value="TreeGrafter"/>
</dbReference>
<dbReference type="PANTHER" id="PTHR43008:SF8">
    <property type="entry name" value="BENZIL REDUCTASE ((S)-BENZOIN FORMING) IRC24"/>
    <property type="match status" value="1"/>
</dbReference>
<keyword evidence="7" id="KW-1185">Reference proteome</keyword>
<evidence type="ECO:0000313" key="7">
    <source>
        <dbReference type="Proteomes" id="UP001194468"/>
    </source>
</evidence>
<dbReference type="InterPro" id="IPR020904">
    <property type="entry name" value="Sc_DH/Rdtase_CS"/>
</dbReference>
<evidence type="ECO:0000256" key="3">
    <source>
        <dbReference type="ARBA" id="ARBA00023002"/>
    </source>
</evidence>
<evidence type="ECO:0000256" key="4">
    <source>
        <dbReference type="RuleBase" id="RU000363"/>
    </source>
</evidence>
<dbReference type="PRINTS" id="PR00081">
    <property type="entry name" value="GDHRDH"/>
</dbReference>
<accession>A0AAD4C6C1</accession>
<dbReference type="Gene3D" id="3.40.50.720">
    <property type="entry name" value="NAD(P)-binding Rossmann-like Domain"/>
    <property type="match status" value="1"/>
</dbReference>
<dbReference type="AlphaFoldDB" id="A0AAD4C6C1"/>
<evidence type="ECO:0000259" key="5">
    <source>
        <dbReference type="SMART" id="SM00822"/>
    </source>
</evidence>
<feature type="domain" description="Ketoreductase" evidence="5">
    <location>
        <begin position="6"/>
        <end position="188"/>
    </location>
</feature>